<dbReference type="Gene3D" id="2.10.260.10">
    <property type="match status" value="1"/>
</dbReference>
<gene>
    <name evidence="2" type="ORF">LARV_01121</name>
</gene>
<dbReference type="InterPro" id="IPR007159">
    <property type="entry name" value="SpoVT-AbrB_dom"/>
</dbReference>
<dbReference type="SUPFAM" id="SSF89447">
    <property type="entry name" value="AbrB/MazE/MraZ-like"/>
    <property type="match status" value="1"/>
</dbReference>
<dbReference type="RefSeq" id="WP_075072709.1">
    <property type="nucleotide sequence ID" value="NZ_DF967972.1"/>
</dbReference>
<evidence type="ECO:0000259" key="1">
    <source>
        <dbReference type="SMART" id="SM00966"/>
    </source>
</evidence>
<dbReference type="EMBL" id="DF967972">
    <property type="protein sequence ID" value="GAP13368.1"/>
    <property type="molecule type" value="Genomic_DNA"/>
</dbReference>
<accession>A0A0S7BGR0</accession>
<organism evidence="2">
    <name type="scientific">Longilinea arvoryzae</name>
    <dbReference type="NCBI Taxonomy" id="360412"/>
    <lineage>
        <taxon>Bacteria</taxon>
        <taxon>Bacillati</taxon>
        <taxon>Chloroflexota</taxon>
        <taxon>Anaerolineae</taxon>
        <taxon>Anaerolineales</taxon>
        <taxon>Anaerolineaceae</taxon>
        <taxon>Longilinea</taxon>
    </lineage>
</organism>
<reference evidence="2" key="1">
    <citation type="submission" date="2015-07" db="EMBL/GenBank/DDBJ databases">
        <title>Draft Genome Sequences of Anaerolinea thermolimosa IMO-1, Bellilinea caldifistulae GOMI-1, Leptolinea tardivitalis YMTK-2, Levilinea saccharolytica KIBI-1,Longilinea arvoryzae KOME-1, Previously Described as Members of the Anaerolineaceae (Chloroflexi).</title>
        <authorList>
            <person name="Sekiguchi Y."/>
            <person name="Ohashi A."/>
            <person name="Matsuura N."/>
            <person name="Tourlousse M.D."/>
        </authorList>
    </citation>
    <scope>NUCLEOTIDE SEQUENCE [LARGE SCALE GENOMIC DNA]</scope>
    <source>
        <strain evidence="2">KOME-1</strain>
    </source>
</reference>
<dbReference type="AlphaFoldDB" id="A0A0S7BGR0"/>
<proteinExistence type="predicted"/>
<keyword evidence="3" id="KW-1185">Reference proteome</keyword>
<dbReference type="GO" id="GO:0003677">
    <property type="term" value="F:DNA binding"/>
    <property type="evidence" value="ECO:0007669"/>
    <property type="project" value="InterPro"/>
</dbReference>
<dbReference type="STRING" id="360412.LARV_01121"/>
<feature type="domain" description="SpoVT-AbrB" evidence="1">
    <location>
        <begin position="6"/>
        <end position="52"/>
    </location>
</feature>
<protein>
    <submittedName>
        <fullName evidence="2">Regulators of stationary/sporulation gene expression</fullName>
    </submittedName>
</protein>
<evidence type="ECO:0000313" key="2">
    <source>
        <dbReference type="EMBL" id="GAP13368.1"/>
    </source>
</evidence>
<dbReference type="SMART" id="SM00966">
    <property type="entry name" value="SpoVT_AbrB"/>
    <property type="match status" value="1"/>
</dbReference>
<sequence>MSVINLQVRKKGNITLPVELRSKYGVSEGDILTLIDLGDGSFLLTPRVSEVNRLGKRVAEALSQYDVSEDDLIAALDQEREEYYREHYAGKPSPDEKA</sequence>
<evidence type="ECO:0000313" key="3">
    <source>
        <dbReference type="Proteomes" id="UP000055060"/>
    </source>
</evidence>
<dbReference type="Proteomes" id="UP000055060">
    <property type="component" value="Unassembled WGS sequence"/>
</dbReference>
<name>A0A0S7BGR0_9CHLR</name>
<dbReference type="InterPro" id="IPR037914">
    <property type="entry name" value="SpoVT-AbrB_sf"/>
</dbReference>
<dbReference type="OrthoDB" id="428268at2"/>
<dbReference type="Pfam" id="PF04014">
    <property type="entry name" value="MazE_antitoxin"/>
    <property type="match status" value="1"/>
</dbReference>